<reference evidence="18" key="1">
    <citation type="submission" date="2022-12" db="EMBL/GenBank/DDBJ databases">
        <authorList>
            <person name="Alioto T."/>
            <person name="Alioto T."/>
            <person name="Gomez Garrido J."/>
        </authorList>
    </citation>
    <scope>NUCLEOTIDE SEQUENCE</scope>
</reference>
<dbReference type="AlphaFoldDB" id="A0AA35JYM4"/>
<keyword evidence="12" id="KW-0539">Nucleus</keyword>
<keyword evidence="7 13" id="KW-0863">Zinc-finger</keyword>
<dbReference type="GO" id="GO:0008270">
    <property type="term" value="F:zinc ion binding"/>
    <property type="evidence" value="ECO:0007669"/>
    <property type="project" value="UniProtKB-KW"/>
</dbReference>
<dbReference type="CDD" id="cd07936">
    <property type="entry name" value="SCAN"/>
    <property type="match status" value="1"/>
</dbReference>
<dbReference type="FunFam" id="3.30.160.60:FF:001311">
    <property type="entry name" value="Zinc finger protein 668"/>
    <property type="match status" value="1"/>
</dbReference>
<dbReference type="InterPro" id="IPR036051">
    <property type="entry name" value="KRAB_dom_sf"/>
</dbReference>
<evidence type="ECO:0000256" key="4">
    <source>
        <dbReference type="ARBA" id="ARBA00022553"/>
    </source>
</evidence>
<feature type="domain" description="C2H2-type" evidence="15">
    <location>
        <begin position="487"/>
        <end position="514"/>
    </location>
</feature>
<protein>
    <submittedName>
        <fullName evidence="18">Neurotrophin receptor-interacting factor homolog</fullName>
    </submittedName>
</protein>
<evidence type="ECO:0000256" key="9">
    <source>
        <dbReference type="ARBA" id="ARBA00023015"/>
    </source>
</evidence>
<feature type="domain" description="C2H2-type" evidence="15">
    <location>
        <begin position="677"/>
        <end position="704"/>
    </location>
</feature>
<evidence type="ECO:0000259" key="16">
    <source>
        <dbReference type="PROSITE" id="PS50804"/>
    </source>
</evidence>
<dbReference type="SMART" id="SM00431">
    <property type="entry name" value="SCAN"/>
    <property type="match status" value="1"/>
</dbReference>
<dbReference type="InterPro" id="IPR003309">
    <property type="entry name" value="SCAN_dom"/>
</dbReference>
<feature type="domain" description="C2H2-type" evidence="15">
    <location>
        <begin position="459"/>
        <end position="486"/>
    </location>
</feature>
<accession>A0AA35JYM4</accession>
<dbReference type="FunFam" id="3.30.160.60:FF:002343">
    <property type="entry name" value="Zinc finger protein 33A"/>
    <property type="match status" value="1"/>
</dbReference>
<keyword evidence="19" id="KW-1185">Reference proteome</keyword>
<dbReference type="Gene3D" id="3.30.160.60">
    <property type="entry name" value="Classic Zinc Finger"/>
    <property type="match status" value="8"/>
</dbReference>
<dbReference type="Proteomes" id="UP001178461">
    <property type="component" value="Chromosome 2"/>
</dbReference>
<name>A0AA35JYM4_9SAUR</name>
<evidence type="ECO:0000256" key="2">
    <source>
        <dbReference type="ARBA" id="ARBA00004123"/>
    </source>
</evidence>
<evidence type="ECO:0000259" key="17">
    <source>
        <dbReference type="PROSITE" id="PS50805"/>
    </source>
</evidence>
<evidence type="ECO:0000313" key="18">
    <source>
        <dbReference type="EMBL" id="CAI5768425.1"/>
    </source>
</evidence>
<feature type="domain" description="KRAB" evidence="17">
    <location>
        <begin position="241"/>
        <end position="312"/>
    </location>
</feature>
<dbReference type="PROSITE" id="PS00028">
    <property type="entry name" value="ZINC_FINGER_C2H2_1"/>
    <property type="match status" value="8"/>
</dbReference>
<dbReference type="InterPro" id="IPR038269">
    <property type="entry name" value="SCAN_sf"/>
</dbReference>
<dbReference type="PROSITE" id="PS50805">
    <property type="entry name" value="KRAB"/>
    <property type="match status" value="1"/>
</dbReference>
<keyword evidence="5" id="KW-0479">Metal-binding</keyword>
<sequence>MPPARPLRLLQEDPWEKLTGNKFEPLWPAVGVVLRCPTTLPKVNIGRMVTPVADARLGLRHKMATEQGSANTPSFQLPADPKVGAKMAEEEQASYLAGRAAGPCILQAGSMWGLERRSGEDTPSGTSSVSNTWHQYIRPFSHHEAEWPRQVCRQLWELCCRWLKPERHGKEQILDLVALEEFLRALPPEMQSWVRAIGPEGGSRAAAADNFLPRERSSEEQEEEVRTVCCKQSEGVEKEQVTFEEVAVYFSSAEWSLLDASQKALYREVMLENYGNVVSLGLWLLKPEFVSWLDEEEGESEIFVQGAAEREERSRGRSSLGAEKGYEKQTNGPESSRDVELCDEALLRRAEPEEALGSAWAGDAKGQLGSRSHESQVQFLNCLEGYGKPEDYLAQLGIFQSEGAFESMKAFMQNPDLLVPNQASLPGRRTHQCLVCGKRLASRGKLIIHERTHTGEKPFACSDCGKCFSQQAHLSGHRRTHTGERPFQCAECGRSFSDRTSFKRHERIHTGEKPYECTECGRRFSDWTAARRHIAAQTRTKAHKCADCGKGFQNLEELLKHEEGHPSDKPYTCSVCAQGFSKAQYLFRHGITHVRERREQQDQRGSPGEGEAAAQESPVCAREGREGRGCSEGSLAKCALKRAGAGKAFGCSECGRSFSQRTNLVIHWQTHTGEKPYECAECAKCFGTRTSLRRHRRIHTGEKPYQCSDCGRCYRDGTSFRRHKLTHTGEKPLPESFPAPAQLIKQEETHMGEILWGSPSCRETPAQQPF</sequence>
<dbReference type="CDD" id="cd07765">
    <property type="entry name" value="KRAB_A-box"/>
    <property type="match status" value="1"/>
</dbReference>
<keyword evidence="8" id="KW-0862">Zinc</keyword>
<dbReference type="InterPro" id="IPR036236">
    <property type="entry name" value="Znf_C2H2_sf"/>
</dbReference>
<feature type="domain" description="C2H2-type" evidence="15">
    <location>
        <begin position="431"/>
        <end position="458"/>
    </location>
</feature>
<keyword evidence="18" id="KW-0675">Receptor</keyword>
<dbReference type="FunFam" id="3.30.160.60:FF:000446">
    <property type="entry name" value="Zinc finger protein"/>
    <property type="match status" value="1"/>
</dbReference>
<feature type="domain" description="SCAN box" evidence="16">
    <location>
        <begin position="134"/>
        <end position="215"/>
    </location>
</feature>
<evidence type="ECO:0000256" key="11">
    <source>
        <dbReference type="ARBA" id="ARBA00023163"/>
    </source>
</evidence>
<dbReference type="FunFam" id="3.30.160.60:FF:000176">
    <property type="entry name" value="zinc finger protein 70"/>
    <property type="match status" value="1"/>
</dbReference>
<evidence type="ECO:0000256" key="10">
    <source>
        <dbReference type="ARBA" id="ARBA00023125"/>
    </source>
</evidence>
<evidence type="ECO:0000256" key="12">
    <source>
        <dbReference type="ARBA" id="ARBA00023242"/>
    </source>
</evidence>
<keyword evidence="9" id="KW-0805">Transcription regulation</keyword>
<evidence type="ECO:0000313" key="19">
    <source>
        <dbReference type="Proteomes" id="UP001178461"/>
    </source>
</evidence>
<dbReference type="InterPro" id="IPR001909">
    <property type="entry name" value="KRAB"/>
</dbReference>
<dbReference type="PROSITE" id="PS50157">
    <property type="entry name" value="ZINC_FINGER_C2H2_2"/>
    <property type="match status" value="9"/>
</dbReference>
<comment type="function">
    <text evidence="1">May be involved in transcriptional regulation.</text>
</comment>
<dbReference type="Gene3D" id="1.10.4020.10">
    <property type="entry name" value="DNA breaking-rejoining enzymes"/>
    <property type="match status" value="1"/>
</dbReference>
<dbReference type="SUPFAM" id="SSF47353">
    <property type="entry name" value="Retrovirus capsid dimerization domain-like"/>
    <property type="match status" value="1"/>
</dbReference>
<evidence type="ECO:0000256" key="3">
    <source>
        <dbReference type="ARBA" id="ARBA00006991"/>
    </source>
</evidence>
<feature type="domain" description="C2H2-type" evidence="15">
    <location>
        <begin position="705"/>
        <end position="732"/>
    </location>
</feature>
<evidence type="ECO:0000256" key="13">
    <source>
        <dbReference type="PROSITE-ProRule" id="PRU00042"/>
    </source>
</evidence>
<keyword evidence="10" id="KW-0238">DNA-binding</keyword>
<dbReference type="GO" id="GO:0000981">
    <property type="term" value="F:DNA-binding transcription factor activity, RNA polymerase II-specific"/>
    <property type="evidence" value="ECO:0007669"/>
    <property type="project" value="TreeGrafter"/>
</dbReference>
<evidence type="ECO:0000259" key="15">
    <source>
        <dbReference type="PROSITE" id="PS50157"/>
    </source>
</evidence>
<dbReference type="FunFam" id="3.30.160.60:FF:001326">
    <property type="entry name" value="Zinc finger protein 432"/>
    <property type="match status" value="1"/>
</dbReference>
<evidence type="ECO:0000256" key="7">
    <source>
        <dbReference type="ARBA" id="ARBA00022771"/>
    </source>
</evidence>
<evidence type="ECO:0000256" key="1">
    <source>
        <dbReference type="ARBA" id="ARBA00003767"/>
    </source>
</evidence>
<proteinExistence type="inferred from homology"/>
<evidence type="ECO:0000256" key="14">
    <source>
        <dbReference type="SAM" id="MobiDB-lite"/>
    </source>
</evidence>
<feature type="domain" description="C2H2-type" evidence="15">
    <location>
        <begin position="571"/>
        <end position="598"/>
    </location>
</feature>
<dbReference type="Gene3D" id="6.10.140.140">
    <property type="match status" value="1"/>
</dbReference>
<keyword evidence="6" id="KW-0677">Repeat</keyword>
<dbReference type="FunFam" id="3.30.160.60:FF:000710">
    <property type="entry name" value="Zinc finger protein 768"/>
    <property type="match status" value="1"/>
</dbReference>
<dbReference type="SUPFAM" id="SSF109640">
    <property type="entry name" value="KRAB domain (Kruppel-associated box)"/>
    <property type="match status" value="1"/>
</dbReference>
<dbReference type="GO" id="GO:0000978">
    <property type="term" value="F:RNA polymerase II cis-regulatory region sequence-specific DNA binding"/>
    <property type="evidence" value="ECO:0007669"/>
    <property type="project" value="TreeGrafter"/>
</dbReference>
<comment type="subcellular location">
    <subcellularLocation>
        <location evidence="2">Nucleus</location>
    </subcellularLocation>
</comment>
<dbReference type="SMART" id="SM00349">
    <property type="entry name" value="KRAB"/>
    <property type="match status" value="1"/>
</dbReference>
<feature type="domain" description="C2H2-type" evidence="15">
    <location>
        <begin position="515"/>
        <end position="542"/>
    </location>
</feature>
<dbReference type="PROSITE" id="PS50804">
    <property type="entry name" value="SCAN_BOX"/>
    <property type="match status" value="1"/>
</dbReference>
<dbReference type="EMBL" id="OX395127">
    <property type="protein sequence ID" value="CAI5768425.1"/>
    <property type="molecule type" value="Genomic_DNA"/>
</dbReference>
<dbReference type="SMART" id="SM00355">
    <property type="entry name" value="ZnF_C2H2"/>
    <property type="match status" value="9"/>
</dbReference>
<feature type="region of interest" description="Disordered" evidence="14">
    <location>
        <begin position="303"/>
        <end position="338"/>
    </location>
</feature>
<gene>
    <name evidence="18" type="ORF">PODLI_1B010471</name>
</gene>
<feature type="domain" description="C2H2-type" evidence="15">
    <location>
        <begin position="649"/>
        <end position="676"/>
    </location>
</feature>
<keyword evidence="4" id="KW-0597">Phosphoprotein</keyword>
<feature type="region of interest" description="Disordered" evidence="14">
    <location>
        <begin position="595"/>
        <end position="631"/>
    </location>
</feature>
<dbReference type="GO" id="GO:0005634">
    <property type="term" value="C:nucleus"/>
    <property type="evidence" value="ECO:0007669"/>
    <property type="project" value="UniProtKB-SubCell"/>
</dbReference>
<evidence type="ECO:0000256" key="6">
    <source>
        <dbReference type="ARBA" id="ARBA00022737"/>
    </source>
</evidence>
<evidence type="ECO:0000256" key="8">
    <source>
        <dbReference type="ARBA" id="ARBA00022833"/>
    </source>
</evidence>
<comment type="similarity">
    <text evidence="3">Belongs to the krueppel C2H2-type zinc-finger protein family.</text>
</comment>
<evidence type="ECO:0000256" key="5">
    <source>
        <dbReference type="ARBA" id="ARBA00022723"/>
    </source>
</evidence>
<dbReference type="Pfam" id="PF01352">
    <property type="entry name" value="KRAB"/>
    <property type="match status" value="1"/>
</dbReference>
<keyword evidence="11" id="KW-0804">Transcription</keyword>
<feature type="domain" description="C2H2-type" evidence="15">
    <location>
        <begin position="543"/>
        <end position="570"/>
    </location>
</feature>
<dbReference type="InterPro" id="IPR013087">
    <property type="entry name" value="Znf_C2H2_type"/>
</dbReference>
<dbReference type="Pfam" id="PF00096">
    <property type="entry name" value="zf-C2H2"/>
    <property type="match status" value="7"/>
</dbReference>
<dbReference type="Pfam" id="PF02023">
    <property type="entry name" value="SCAN"/>
    <property type="match status" value="1"/>
</dbReference>
<dbReference type="SUPFAM" id="SSF57667">
    <property type="entry name" value="beta-beta-alpha zinc fingers"/>
    <property type="match status" value="6"/>
</dbReference>
<dbReference type="FunFam" id="3.30.160.60:FF:000739">
    <property type="entry name" value="Zgc:171418 protein"/>
    <property type="match status" value="1"/>
</dbReference>
<dbReference type="PANTHER" id="PTHR23235:SF152">
    <property type="entry name" value="SI:DKEY-210J14.3"/>
    <property type="match status" value="1"/>
</dbReference>
<organism evidence="18 19">
    <name type="scientific">Podarcis lilfordi</name>
    <name type="common">Lilford's wall lizard</name>
    <dbReference type="NCBI Taxonomy" id="74358"/>
    <lineage>
        <taxon>Eukaryota</taxon>
        <taxon>Metazoa</taxon>
        <taxon>Chordata</taxon>
        <taxon>Craniata</taxon>
        <taxon>Vertebrata</taxon>
        <taxon>Euteleostomi</taxon>
        <taxon>Lepidosauria</taxon>
        <taxon>Squamata</taxon>
        <taxon>Bifurcata</taxon>
        <taxon>Unidentata</taxon>
        <taxon>Episquamata</taxon>
        <taxon>Laterata</taxon>
        <taxon>Lacertibaenia</taxon>
        <taxon>Lacertidae</taxon>
        <taxon>Podarcis</taxon>
    </lineage>
</organism>
<dbReference type="PANTHER" id="PTHR23235">
    <property type="entry name" value="KRUEPPEL-LIKE TRANSCRIPTION FACTOR"/>
    <property type="match status" value="1"/>
</dbReference>